<evidence type="ECO:0000313" key="1">
    <source>
        <dbReference type="EMBL" id="MCO7544478.1"/>
    </source>
</evidence>
<dbReference type="InterPro" id="IPR021250">
    <property type="entry name" value="DUF2789"/>
</dbReference>
<dbReference type="EMBL" id="RFFL01000007">
    <property type="protein sequence ID" value="RMI00927.1"/>
    <property type="molecule type" value="Genomic_DNA"/>
</dbReference>
<organism evidence="1 4">
    <name type="scientific">Stutzerimonas nitrititolerans</name>
    <dbReference type="NCBI Taxonomy" id="2482751"/>
    <lineage>
        <taxon>Bacteria</taxon>
        <taxon>Pseudomonadati</taxon>
        <taxon>Pseudomonadota</taxon>
        <taxon>Gammaproteobacteria</taxon>
        <taxon>Pseudomonadales</taxon>
        <taxon>Pseudomonadaceae</taxon>
        <taxon>Stutzerimonas</taxon>
    </lineage>
</organism>
<evidence type="ECO:0000313" key="4">
    <source>
        <dbReference type="Proteomes" id="UP001165292"/>
    </source>
</evidence>
<dbReference type="EMBL" id="JAMYBS010000005">
    <property type="protein sequence ID" value="MCO7544478.1"/>
    <property type="molecule type" value="Genomic_DNA"/>
</dbReference>
<dbReference type="AlphaFoldDB" id="A0AA41WL10"/>
<dbReference type="GeneID" id="84609547"/>
<name>A0AA41WL10_9GAMM</name>
<dbReference type="Gene3D" id="1.10.10.1130">
    <property type="entry name" value="Uncharacterised protein PF10982, DUF2789"/>
    <property type="match status" value="1"/>
</dbReference>
<reference evidence="2 3" key="1">
    <citation type="submission" date="2018-10" db="EMBL/GenBank/DDBJ databases">
        <title>Pseudomonas sp. GL14 genome.</title>
        <authorList>
            <person name="Peng J."/>
            <person name="Liu Z.-P."/>
        </authorList>
    </citation>
    <scope>NUCLEOTIDE SEQUENCE [LARGE SCALE GENOMIC DNA]</scope>
    <source>
        <strain evidence="2 3">GL14</strain>
    </source>
</reference>
<dbReference type="Pfam" id="PF10982">
    <property type="entry name" value="DUF2789"/>
    <property type="match status" value="1"/>
</dbReference>
<gene>
    <name evidence="2" type="ORF">EA795_10900</name>
    <name evidence="1" type="ORF">NJF43_06865</name>
</gene>
<reference evidence="1" key="2">
    <citation type="submission" date="2022-06" db="EMBL/GenBank/DDBJ databases">
        <title>Detection of beta-lactamases in bacteria of animal origin.</title>
        <authorList>
            <person name="Mlynarcik P."/>
            <person name="Zdarska V."/>
            <person name="Chudobova H."/>
            <person name="Prochazkova P."/>
            <person name="Hricova K."/>
            <person name="Mezerova K."/>
            <person name="Bardon J."/>
            <person name="Dolejska M."/>
            <person name="Sukkar I."/>
            <person name="Kolar M."/>
        </authorList>
    </citation>
    <scope>NUCLEOTIDE SEQUENCE</scope>
    <source>
        <strain evidence="1">S 300-3</strain>
    </source>
</reference>
<keyword evidence="3" id="KW-1185">Reference proteome</keyword>
<evidence type="ECO:0000313" key="2">
    <source>
        <dbReference type="EMBL" id="RMI00927.1"/>
    </source>
</evidence>
<dbReference type="Proteomes" id="UP000269134">
    <property type="component" value="Unassembled WGS sequence"/>
</dbReference>
<protein>
    <submittedName>
        <fullName evidence="1">DUF2789 domain-containing protein</fullName>
    </submittedName>
</protein>
<comment type="caution">
    <text evidence="1">The sequence shown here is derived from an EMBL/GenBank/DDBJ whole genome shotgun (WGS) entry which is preliminary data.</text>
</comment>
<sequence length="82" mass="9371">MELPNKDLGTLFEQLGMPSDPASIDAFIASHAPLPEHMKLAEAPFWNESQRTFFEQEWIEDADWAPIVDELNVRLHETPHTA</sequence>
<dbReference type="RefSeq" id="WP_014853601.1">
    <property type="nucleotide sequence ID" value="NZ_DALYPK010000001.1"/>
</dbReference>
<evidence type="ECO:0000313" key="3">
    <source>
        <dbReference type="Proteomes" id="UP000269134"/>
    </source>
</evidence>
<dbReference type="InterPro" id="IPR038086">
    <property type="entry name" value="DUF2789_sf"/>
</dbReference>
<dbReference type="Proteomes" id="UP001165292">
    <property type="component" value="Unassembled WGS sequence"/>
</dbReference>
<proteinExistence type="predicted"/>
<accession>A0AA41WL10</accession>